<protein>
    <submittedName>
        <fullName evidence="1">Uncharacterized protein</fullName>
    </submittedName>
</protein>
<accession>A0A2H1FE58</accession>
<dbReference type="AlphaFoldDB" id="A0A2H1FE58"/>
<dbReference type="OrthoDB" id="9034at2157"/>
<dbReference type="EMBL" id="LT841358">
    <property type="protein sequence ID" value="SMH71040.1"/>
    <property type="molecule type" value="Genomic_DNA"/>
</dbReference>
<proteinExistence type="predicted"/>
<name>A0A2H1FE58_9ARCH</name>
<dbReference type="RefSeq" id="WP_157927079.1">
    <property type="nucleotide sequence ID" value="NZ_LT841358.1"/>
</dbReference>
<keyword evidence="2" id="KW-1185">Reference proteome</keyword>
<sequence>MHDSESDTFQPVNKNVEFSQALKQIGVDAEAKEIDTDEVEKESCYSKYFSSTSSMVTNLGTIALKGSNIDVVQIIQKG</sequence>
<evidence type="ECO:0000313" key="1">
    <source>
        <dbReference type="EMBL" id="SMH71040.1"/>
    </source>
</evidence>
<reference evidence="2" key="1">
    <citation type="submission" date="2017-03" db="EMBL/GenBank/DDBJ databases">
        <authorList>
            <person name="Herbold C."/>
        </authorList>
    </citation>
    <scope>NUCLEOTIDE SEQUENCE [LARGE SCALE GENOMIC DNA]</scope>
</reference>
<organism evidence="1 2">
    <name type="scientific">Candidatus Nitrosotalea okcheonensis</name>
    <dbReference type="NCBI Taxonomy" id="1903276"/>
    <lineage>
        <taxon>Archaea</taxon>
        <taxon>Nitrososphaerota</taxon>
        <taxon>Nitrososphaeria</taxon>
        <taxon>Nitrosotaleales</taxon>
        <taxon>Nitrosotaleaceae</taxon>
        <taxon>Nitrosotalea</taxon>
    </lineage>
</organism>
<evidence type="ECO:0000313" key="2">
    <source>
        <dbReference type="Proteomes" id="UP000230607"/>
    </source>
</evidence>
<dbReference type="Proteomes" id="UP000230607">
    <property type="component" value="Chromosome 1"/>
</dbReference>
<gene>
    <name evidence="1" type="ORF">NCS_10847</name>
</gene>